<evidence type="ECO:0000313" key="1">
    <source>
        <dbReference type="EnsemblPlants" id="MELO3C034669.2.1"/>
    </source>
</evidence>
<reference evidence="1" key="1">
    <citation type="submission" date="2023-03" db="UniProtKB">
        <authorList>
            <consortium name="EnsemblPlants"/>
        </authorList>
    </citation>
    <scope>IDENTIFICATION</scope>
</reference>
<dbReference type="Gramene" id="MELO3C034669.2.1">
    <property type="protein sequence ID" value="MELO3C034669.2.1"/>
    <property type="gene ID" value="MELO3C034669.2"/>
</dbReference>
<name>A0A9I9EJQ1_CUCME</name>
<organism evidence="1">
    <name type="scientific">Cucumis melo</name>
    <name type="common">Muskmelon</name>
    <dbReference type="NCBI Taxonomy" id="3656"/>
    <lineage>
        <taxon>Eukaryota</taxon>
        <taxon>Viridiplantae</taxon>
        <taxon>Streptophyta</taxon>
        <taxon>Embryophyta</taxon>
        <taxon>Tracheophyta</taxon>
        <taxon>Spermatophyta</taxon>
        <taxon>Magnoliopsida</taxon>
        <taxon>eudicotyledons</taxon>
        <taxon>Gunneridae</taxon>
        <taxon>Pentapetalae</taxon>
        <taxon>rosids</taxon>
        <taxon>fabids</taxon>
        <taxon>Cucurbitales</taxon>
        <taxon>Cucurbitaceae</taxon>
        <taxon>Benincaseae</taxon>
        <taxon>Cucumis</taxon>
    </lineage>
</organism>
<dbReference type="AlphaFoldDB" id="A0A9I9EJQ1"/>
<protein>
    <submittedName>
        <fullName evidence="1">Uncharacterized protein</fullName>
    </submittedName>
</protein>
<dbReference type="EnsemblPlants" id="MELO3C034669.2.1">
    <property type="protein sequence ID" value="MELO3C034669.2.1"/>
    <property type="gene ID" value="MELO3C034669.2"/>
</dbReference>
<sequence length="132" mass="15386">MELLPGRVFVCVDVTPQQIGFFHFIVLRVIMEISNLFEKFDYLDLEPWDPCTKGKFFWTRVLVYPSRRPSPKTRGSFTCKPDRQRLRLATRTTRVRTRTAPVSKPSRIRVVAEPLLSVPRLSAPCPRKPRTN</sequence>
<accession>A0A9I9EJQ1</accession>
<proteinExistence type="predicted"/>